<dbReference type="Proteomes" id="UP000832041">
    <property type="component" value="Chromosome"/>
</dbReference>
<dbReference type="GO" id="GO:0004674">
    <property type="term" value="F:protein serine/threonine kinase activity"/>
    <property type="evidence" value="ECO:0007669"/>
    <property type="project" value="UniProtKB-KW"/>
</dbReference>
<keyword evidence="11" id="KW-0723">Serine/threonine-protein kinase</keyword>
<evidence type="ECO:0000256" key="8">
    <source>
        <dbReference type="SAM" id="MobiDB-lite"/>
    </source>
</evidence>
<feature type="domain" description="Protein kinase" evidence="10">
    <location>
        <begin position="18"/>
        <end position="264"/>
    </location>
</feature>
<organism evidence="11 12">
    <name type="scientific">Thermobifida alba</name>
    <name type="common">Thermomonospora alba</name>
    <dbReference type="NCBI Taxonomy" id="53522"/>
    <lineage>
        <taxon>Bacteria</taxon>
        <taxon>Bacillati</taxon>
        <taxon>Actinomycetota</taxon>
        <taxon>Actinomycetes</taxon>
        <taxon>Streptosporangiales</taxon>
        <taxon>Nocardiopsidaceae</taxon>
        <taxon>Thermobifida</taxon>
    </lineage>
</organism>
<evidence type="ECO:0000256" key="1">
    <source>
        <dbReference type="ARBA" id="ARBA00010886"/>
    </source>
</evidence>
<sequence>MMTSQAGVDGQPTEIGGYRLTTLLGQGGFGSVYLGEDAAGRRAAVKLLHGAITDEVRDSLAREVEAARRVKQFCIARVLDADPYAPRPWIATEYLEGPTLAVRVRERGPLEDADLERLAVATATALTAIHRSGILHRDFKPANIILAPDGPRVIDFGIAKTAEQARVMASGVVGTPAYMAPEQIRGGLLDDRLDVFAWGAVMVYAATGRDAFSGPHQQAVIHRVLTEEPDLTGLPATLLPLVRRCLDKDPTRRPSAHQVLNRLLGHGDDAADTDTALREGRTAVLDGDTLPYTREAAHSGQHESPRPDPQATVPPRRAPGQAPPFEFAGTLFHDPGDLAAQMQRRWAEGTALFASDSERAELLNWLVDDLGDTTVNRGLLRRRPEDPELALARFVAELRPDLPPRYRGHDMRPEALRAALEARSGTARTALLAAIFGEQRILSHAFTHIVEVLRVMASHTACQAEYRDLLSAYEASAERFAVAQQRINEVFARSGAVRVLLPQGGTADPGRTRTGPLHVFEPDRAAAALRIADHLLTRVRDGARPQLPAESQEQRWLAALAEAVGPVGGPGAAGAAALLEECVPLARQLAETENALRHRHAEYAQAADRAWRKWRRGRATGNGILTVGCTGAVIILLAGGGGGMVFAALSDPHKAPFGGTLLGASVMIALLVTGVTLLMRQVATDGIGKHQSHADYLRSVTGQIETGIALLTEAHRQLSAADRGDTLQQTRTL</sequence>
<dbReference type="SUPFAM" id="SSF56112">
    <property type="entry name" value="Protein kinase-like (PK-like)"/>
    <property type="match status" value="1"/>
</dbReference>
<dbReference type="InterPro" id="IPR000719">
    <property type="entry name" value="Prot_kinase_dom"/>
</dbReference>
<comment type="similarity">
    <text evidence="1">Belongs to the protein kinase superfamily. NEK Ser/Thr protein kinase family. NIMA subfamily.</text>
</comment>
<dbReference type="EC" id="2.7.11.1" evidence="2"/>
<evidence type="ECO:0000256" key="7">
    <source>
        <dbReference type="PROSITE-ProRule" id="PRU10141"/>
    </source>
</evidence>
<evidence type="ECO:0000313" key="12">
    <source>
        <dbReference type="Proteomes" id="UP000832041"/>
    </source>
</evidence>
<dbReference type="Gene3D" id="1.10.510.10">
    <property type="entry name" value="Transferase(Phosphotransferase) domain 1"/>
    <property type="match status" value="1"/>
</dbReference>
<keyword evidence="6 7" id="KW-0067">ATP-binding</keyword>
<accession>A0ABY4L0B2</accession>
<feature type="compositionally biased region" description="Basic and acidic residues" evidence="8">
    <location>
        <begin position="295"/>
        <end position="306"/>
    </location>
</feature>
<feature type="transmembrane region" description="Helical" evidence="9">
    <location>
        <begin position="661"/>
        <end position="679"/>
    </location>
</feature>
<evidence type="ECO:0000256" key="6">
    <source>
        <dbReference type="ARBA" id="ARBA00022840"/>
    </source>
</evidence>
<dbReference type="InterPro" id="IPR008271">
    <property type="entry name" value="Ser/Thr_kinase_AS"/>
</dbReference>
<dbReference type="InterPro" id="IPR017441">
    <property type="entry name" value="Protein_kinase_ATP_BS"/>
</dbReference>
<reference evidence="11 12" key="1">
    <citation type="submission" date="2020-04" db="EMBL/GenBank/DDBJ databases">
        <title>Thermobifida alba genome sequencing and assembly.</title>
        <authorList>
            <person name="Luzics S."/>
            <person name="Horvath B."/>
            <person name="Nagy I."/>
            <person name="Toth A."/>
            <person name="Nagy I."/>
            <person name="Kukolya J."/>
        </authorList>
    </citation>
    <scope>NUCLEOTIDE SEQUENCE [LARGE SCALE GENOMIC DNA]</scope>
    <source>
        <strain evidence="11 12">DSM 43795</strain>
    </source>
</reference>
<feature type="binding site" evidence="7">
    <location>
        <position position="46"/>
    </location>
    <ligand>
        <name>ATP</name>
        <dbReference type="ChEBI" id="CHEBI:30616"/>
    </ligand>
</feature>
<keyword evidence="9" id="KW-1133">Transmembrane helix</keyword>
<dbReference type="PROSITE" id="PS50011">
    <property type="entry name" value="PROTEIN_KINASE_DOM"/>
    <property type="match status" value="1"/>
</dbReference>
<dbReference type="RefSeq" id="WP_248593422.1">
    <property type="nucleotide sequence ID" value="NZ_BAABEB010000006.1"/>
</dbReference>
<dbReference type="Pfam" id="PF00069">
    <property type="entry name" value="Pkinase"/>
    <property type="match status" value="1"/>
</dbReference>
<evidence type="ECO:0000256" key="4">
    <source>
        <dbReference type="ARBA" id="ARBA00022741"/>
    </source>
</evidence>
<feature type="transmembrane region" description="Helical" evidence="9">
    <location>
        <begin position="623"/>
        <end position="649"/>
    </location>
</feature>
<dbReference type="EMBL" id="CP051627">
    <property type="protein sequence ID" value="UPT21116.1"/>
    <property type="molecule type" value="Genomic_DNA"/>
</dbReference>
<proteinExistence type="inferred from homology"/>
<evidence type="ECO:0000256" key="9">
    <source>
        <dbReference type="SAM" id="Phobius"/>
    </source>
</evidence>
<keyword evidence="3" id="KW-0808">Transferase</keyword>
<evidence type="ECO:0000256" key="3">
    <source>
        <dbReference type="ARBA" id="ARBA00022679"/>
    </source>
</evidence>
<feature type="region of interest" description="Disordered" evidence="8">
    <location>
        <begin position="280"/>
        <end position="326"/>
    </location>
</feature>
<keyword evidence="4 7" id="KW-0547">Nucleotide-binding</keyword>
<evidence type="ECO:0000256" key="5">
    <source>
        <dbReference type="ARBA" id="ARBA00022777"/>
    </source>
</evidence>
<dbReference type="CDD" id="cd14014">
    <property type="entry name" value="STKc_PknB_like"/>
    <property type="match status" value="1"/>
</dbReference>
<dbReference type="PROSITE" id="PS00107">
    <property type="entry name" value="PROTEIN_KINASE_ATP"/>
    <property type="match status" value="1"/>
</dbReference>
<evidence type="ECO:0000259" key="10">
    <source>
        <dbReference type="PROSITE" id="PS50011"/>
    </source>
</evidence>
<keyword evidence="12" id="KW-1185">Reference proteome</keyword>
<dbReference type="InterPro" id="IPR050660">
    <property type="entry name" value="NEK_Ser/Thr_kinase"/>
</dbReference>
<gene>
    <name evidence="11" type="ORF">FOF52_09215</name>
</gene>
<dbReference type="PANTHER" id="PTHR43671">
    <property type="entry name" value="SERINE/THREONINE-PROTEIN KINASE NEK"/>
    <property type="match status" value="1"/>
</dbReference>
<evidence type="ECO:0000313" key="11">
    <source>
        <dbReference type="EMBL" id="UPT21116.1"/>
    </source>
</evidence>
<keyword evidence="9" id="KW-0472">Membrane</keyword>
<dbReference type="PANTHER" id="PTHR43671:SF13">
    <property type="entry name" value="SERINE_THREONINE-PROTEIN KINASE NEK2"/>
    <property type="match status" value="1"/>
</dbReference>
<keyword evidence="9" id="KW-0812">Transmembrane</keyword>
<keyword evidence="5 11" id="KW-0418">Kinase</keyword>
<name>A0ABY4L0B2_THEAE</name>
<dbReference type="PROSITE" id="PS00108">
    <property type="entry name" value="PROTEIN_KINASE_ST"/>
    <property type="match status" value="1"/>
</dbReference>
<protein>
    <recommendedName>
        <fullName evidence="2">non-specific serine/threonine protein kinase</fullName>
        <ecNumber evidence="2">2.7.11.1</ecNumber>
    </recommendedName>
</protein>
<dbReference type="Gene3D" id="3.30.200.20">
    <property type="entry name" value="Phosphorylase Kinase, domain 1"/>
    <property type="match status" value="1"/>
</dbReference>
<dbReference type="InterPro" id="IPR011009">
    <property type="entry name" value="Kinase-like_dom_sf"/>
</dbReference>
<evidence type="ECO:0000256" key="2">
    <source>
        <dbReference type="ARBA" id="ARBA00012513"/>
    </source>
</evidence>